<accession>A0A425Y2J8</accession>
<evidence type="ECO:0000313" key="1">
    <source>
        <dbReference type="EMBL" id="RRG22091.1"/>
    </source>
</evidence>
<comment type="caution">
    <text evidence="1">The sequence shown here is derived from an EMBL/GenBank/DDBJ whole genome shotgun (WGS) entry which is preliminary data.</text>
</comment>
<name>A0A425Y2J8_9BACT</name>
<dbReference type="EMBL" id="QQWG01000006">
    <property type="protein sequence ID" value="RRG22091.1"/>
    <property type="molecule type" value="Genomic_DNA"/>
</dbReference>
<dbReference type="Proteomes" id="UP000285794">
    <property type="component" value="Unassembled WGS sequence"/>
</dbReference>
<evidence type="ECO:0000313" key="2">
    <source>
        <dbReference type="Proteomes" id="UP000285794"/>
    </source>
</evidence>
<proteinExistence type="predicted"/>
<dbReference type="RefSeq" id="WP_125030320.1">
    <property type="nucleotide sequence ID" value="NZ_JAPXVP010000006.1"/>
</dbReference>
<protein>
    <submittedName>
        <fullName evidence="1">Uncharacterized protein</fullName>
    </submittedName>
</protein>
<sequence length="342" mass="39536">MKKIIIPIILIVFIIGSAIIIGRIGTVDASSNALLDENEVASIEHFNICLVPDLSNRLDIEKCPKPIDDSQLVNAIIDEIYPTILKNRVDMNQPDKIFVKFTSPRIINYYNVNNSVLTFDFEKFENQIDRINYLTNRDDKGKFESDKHAFKNAFKILLNNARQRVCGADVWSFFNNEINNTCIRTEVNRIDNKDYILEHKYKNIIVLFTDGYVEAGLYGPNNMTGNKTYHLSSNLIREFRTKYEQSKETDIQTFFNKYGYGLVPLNNPILKDVEVLAVEFYDRSLTPSGNATVHPTDGEILELFWNDWMMMSGVKKFKSCKITSSVDEFMNEFHEFTGIRVR</sequence>
<keyword evidence="2" id="KW-1185">Reference proteome</keyword>
<dbReference type="OrthoDB" id="945646at2"/>
<dbReference type="AlphaFoldDB" id="A0A425Y2J8"/>
<reference evidence="1 2" key="1">
    <citation type="submission" date="2018-07" db="EMBL/GenBank/DDBJ databases">
        <title>Draft genome sequence of Ancylomarina sp. M1P.</title>
        <authorList>
            <person name="Yadav S."/>
            <person name="Villanueva L."/>
            <person name="Damste J.S.S."/>
        </authorList>
    </citation>
    <scope>NUCLEOTIDE SEQUENCE [LARGE SCALE GENOMIC DNA]</scope>
    <source>
        <strain evidence="1 2">M1P</strain>
    </source>
</reference>
<gene>
    <name evidence="1" type="ORF">DWB61_07705</name>
</gene>
<organism evidence="1 2">
    <name type="scientific">Ancylomarina euxinus</name>
    <dbReference type="NCBI Taxonomy" id="2283627"/>
    <lineage>
        <taxon>Bacteria</taxon>
        <taxon>Pseudomonadati</taxon>
        <taxon>Bacteroidota</taxon>
        <taxon>Bacteroidia</taxon>
        <taxon>Marinilabiliales</taxon>
        <taxon>Marinifilaceae</taxon>
        <taxon>Ancylomarina</taxon>
    </lineage>
</organism>